<organism evidence="1">
    <name type="scientific">marine sediment metagenome</name>
    <dbReference type="NCBI Taxonomy" id="412755"/>
    <lineage>
        <taxon>unclassified sequences</taxon>
        <taxon>metagenomes</taxon>
        <taxon>ecological metagenomes</taxon>
    </lineage>
</organism>
<accession>A0A0F9M2V5</accession>
<comment type="caution">
    <text evidence="1">The sequence shown here is derived from an EMBL/GenBank/DDBJ whole genome shotgun (WGS) entry which is preliminary data.</text>
</comment>
<evidence type="ECO:0000313" key="1">
    <source>
        <dbReference type="EMBL" id="KKN00039.1"/>
    </source>
</evidence>
<gene>
    <name evidence="1" type="ORF">LCGC14_1141840</name>
</gene>
<name>A0A0F9M2V5_9ZZZZ</name>
<dbReference type="EMBL" id="LAZR01005426">
    <property type="protein sequence ID" value="KKN00039.1"/>
    <property type="molecule type" value="Genomic_DNA"/>
</dbReference>
<dbReference type="AlphaFoldDB" id="A0A0F9M2V5"/>
<reference evidence="1" key="1">
    <citation type="journal article" date="2015" name="Nature">
        <title>Complex archaea that bridge the gap between prokaryotes and eukaryotes.</title>
        <authorList>
            <person name="Spang A."/>
            <person name="Saw J.H."/>
            <person name="Jorgensen S.L."/>
            <person name="Zaremba-Niedzwiedzka K."/>
            <person name="Martijn J."/>
            <person name="Lind A.E."/>
            <person name="van Eijk R."/>
            <person name="Schleper C."/>
            <person name="Guy L."/>
            <person name="Ettema T.J."/>
        </authorList>
    </citation>
    <scope>NUCLEOTIDE SEQUENCE</scope>
</reference>
<protein>
    <submittedName>
        <fullName evidence="1">Uncharacterized protein</fullName>
    </submittedName>
</protein>
<proteinExistence type="predicted"/>
<sequence length="138" mass="14957">MLLLAATVDIRRLGWCGNTAVRRRLLGIGLIPGYCYGNERGQIMQRSTIPVILTFMLVSSCSNFAADRTLVVGTGPDELLKLRAGPGLGFRIVLGLPEGTSLNRRDCVTEIGQLWCRVSLTAAPQITGYVSADYLSAR</sequence>
<dbReference type="Gene3D" id="2.30.30.40">
    <property type="entry name" value="SH3 Domains"/>
    <property type="match status" value="1"/>
</dbReference>